<dbReference type="AlphaFoldDB" id="A0A561ET55"/>
<sequence>MEPTEPLIPLVGEAAALRAGRPELQLHVERLCTRIDRVDPLVRAFTPEPGRYERLAAEARAVTDRWQDPAGRPVLYGVPVGIKDVIQVDGLPTHAGSTLPPGVLAGPQASLVGRLREAGALVAGKTVTAEFAVNAPGPTRNPHDLAHTPGGSSSGSAAAVAAGLVPLAVGTQTIGSVIRPAAYCGVVGFRPTYGRIPADGVIANAPSLDTVGVFTADVAGAALAAAVLCDGWSPAAETRSPVLGVPVGPYLDQAEPAARSAFARQLDGLRDRGMTIRRVELLDDLDDVVRTLQAVNRYELARVHAELFPRFGGLYRPETAAAIRRGHEISGTAYAAALHARSGFRRRLAEVMTGEGVDLWITPAATGPAPLGLDSTGDAIMSLPWSHAGLPAVTVPAGNTPEGLPLGLQLVGAESADEQLLSWAAAVERVLGPG</sequence>
<dbReference type="Proteomes" id="UP000318416">
    <property type="component" value="Unassembled WGS sequence"/>
</dbReference>
<comment type="caution">
    <text evidence="2">The sequence shown here is derived from an EMBL/GenBank/DDBJ whole genome shotgun (WGS) entry which is preliminary data.</text>
</comment>
<dbReference type="InterPro" id="IPR023631">
    <property type="entry name" value="Amidase_dom"/>
</dbReference>
<reference evidence="2 3" key="1">
    <citation type="submission" date="2019-06" db="EMBL/GenBank/DDBJ databases">
        <title>Sequencing the genomes of 1000 actinobacteria strains.</title>
        <authorList>
            <person name="Klenk H.-P."/>
        </authorList>
    </citation>
    <scope>NUCLEOTIDE SEQUENCE [LARGE SCALE GENOMIC DNA]</scope>
    <source>
        <strain evidence="2 3">DSM 41649</strain>
    </source>
</reference>
<keyword evidence="3" id="KW-1185">Reference proteome</keyword>
<evidence type="ECO:0000313" key="2">
    <source>
        <dbReference type="EMBL" id="TWE18785.1"/>
    </source>
</evidence>
<accession>A0A561ET55</accession>
<evidence type="ECO:0000313" key="3">
    <source>
        <dbReference type="Proteomes" id="UP000318416"/>
    </source>
</evidence>
<dbReference type="EMBL" id="VIVR01000001">
    <property type="protein sequence ID" value="TWE18785.1"/>
    <property type="molecule type" value="Genomic_DNA"/>
</dbReference>
<dbReference type="InterPro" id="IPR000120">
    <property type="entry name" value="Amidase"/>
</dbReference>
<dbReference type="RefSeq" id="WP_145792209.1">
    <property type="nucleotide sequence ID" value="NZ_BAAABR010000031.1"/>
</dbReference>
<dbReference type="PANTHER" id="PTHR11895">
    <property type="entry name" value="TRANSAMIDASE"/>
    <property type="match status" value="1"/>
</dbReference>
<proteinExistence type="predicted"/>
<dbReference type="SUPFAM" id="SSF75304">
    <property type="entry name" value="Amidase signature (AS) enzymes"/>
    <property type="match status" value="1"/>
</dbReference>
<organism evidence="2 3">
    <name type="scientific">Kitasatospora atroaurantiaca</name>
    <dbReference type="NCBI Taxonomy" id="285545"/>
    <lineage>
        <taxon>Bacteria</taxon>
        <taxon>Bacillati</taxon>
        <taxon>Actinomycetota</taxon>
        <taxon>Actinomycetes</taxon>
        <taxon>Kitasatosporales</taxon>
        <taxon>Streptomycetaceae</taxon>
        <taxon>Kitasatospora</taxon>
    </lineage>
</organism>
<gene>
    <name evidence="2" type="ORF">FB465_3874</name>
</gene>
<dbReference type="InterPro" id="IPR036928">
    <property type="entry name" value="AS_sf"/>
</dbReference>
<dbReference type="GO" id="GO:0016740">
    <property type="term" value="F:transferase activity"/>
    <property type="evidence" value="ECO:0007669"/>
    <property type="project" value="UniProtKB-KW"/>
</dbReference>
<dbReference type="Pfam" id="PF01425">
    <property type="entry name" value="Amidase"/>
    <property type="match status" value="1"/>
</dbReference>
<dbReference type="PANTHER" id="PTHR11895:SF67">
    <property type="entry name" value="AMIDASE DOMAIN-CONTAINING PROTEIN"/>
    <property type="match status" value="1"/>
</dbReference>
<keyword evidence="2" id="KW-0808">Transferase</keyword>
<feature type="domain" description="Amidase" evidence="1">
    <location>
        <begin position="28"/>
        <end position="421"/>
    </location>
</feature>
<evidence type="ECO:0000259" key="1">
    <source>
        <dbReference type="Pfam" id="PF01425"/>
    </source>
</evidence>
<dbReference type="Gene3D" id="3.90.1300.10">
    <property type="entry name" value="Amidase signature (AS) domain"/>
    <property type="match status" value="1"/>
</dbReference>
<name>A0A561ET55_9ACTN</name>
<dbReference type="OrthoDB" id="182039at2"/>
<protein>
    <submittedName>
        <fullName evidence="2">Asp-tRNA(Asn)/Glu-tRNA(Gln) amidotransferase A subunit family amidase</fullName>
    </submittedName>
</protein>